<keyword evidence="4" id="KW-0235">DNA replication</keyword>
<dbReference type="GO" id="GO:0009360">
    <property type="term" value="C:DNA polymerase III complex"/>
    <property type="evidence" value="ECO:0007669"/>
    <property type="project" value="TreeGrafter"/>
</dbReference>
<dbReference type="InterPro" id="IPR005790">
    <property type="entry name" value="DNA_polIII_delta"/>
</dbReference>
<evidence type="ECO:0000256" key="8">
    <source>
        <dbReference type="SAM" id="MobiDB-lite"/>
    </source>
</evidence>
<dbReference type="Proteomes" id="UP000000214">
    <property type="component" value="Chromosome"/>
</dbReference>
<dbReference type="PANTHER" id="PTHR34388">
    <property type="entry name" value="DNA POLYMERASE III SUBUNIT DELTA"/>
    <property type="match status" value="1"/>
</dbReference>
<evidence type="ECO:0000313" key="11">
    <source>
        <dbReference type="Proteomes" id="UP000000214"/>
    </source>
</evidence>
<dbReference type="NCBIfam" id="TIGR01128">
    <property type="entry name" value="holA"/>
    <property type="match status" value="1"/>
</dbReference>
<evidence type="ECO:0000256" key="2">
    <source>
        <dbReference type="ARBA" id="ARBA00022679"/>
    </source>
</evidence>
<protein>
    <recommendedName>
        <fullName evidence="1">DNA-directed DNA polymerase</fullName>
        <ecNumber evidence="1">2.7.7.7</ecNumber>
    </recommendedName>
</protein>
<sequence length="351" mass="37028">MLDAVTGRGGRTASRSAARGRDGGESVFGRTLLVHGPETLLSDRAVARRISAAQAENPQAEIVRLSGTGMDGAAFLEASGGSLFSQATVLVVSELCDVDKDLFDMVSATAANPPEELCLVLVHPGGVKGKGLLDKLRKAGVEKADASALKPFKVPEFIRDEARAQGLQMDNRAAEALHRALGNDLRTLASALDQLRSDTEDPRIDAQTVTTYFGGRAEVKGYAVSDALLAGDLPRALEQLRWAIATGTAPVQVTSALSFGLRGLGLYLDLRTARMSDMDIAKAIGTYPGKVKEYSRICRGWNKAGLAEAIIAVARADAGVKGASVDAEYALEAVLLEVDAARRAALPSRTR</sequence>
<comment type="catalytic activity">
    <reaction evidence="7">
        <text>DNA(n) + a 2'-deoxyribonucleoside 5'-triphosphate = DNA(n+1) + diphosphate</text>
        <dbReference type="Rhea" id="RHEA:22508"/>
        <dbReference type="Rhea" id="RHEA-COMP:17339"/>
        <dbReference type="Rhea" id="RHEA-COMP:17340"/>
        <dbReference type="ChEBI" id="CHEBI:33019"/>
        <dbReference type="ChEBI" id="CHEBI:61560"/>
        <dbReference type="ChEBI" id="CHEBI:173112"/>
        <dbReference type="EC" id="2.7.7.7"/>
    </reaction>
</comment>
<evidence type="ECO:0000259" key="9">
    <source>
        <dbReference type="Pfam" id="PF21694"/>
    </source>
</evidence>
<dbReference type="PANTHER" id="PTHR34388:SF1">
    <property type="entry name" value="DNA POLYMERASE III SUBUNIT DELTA"/>
    <property type="match status" value="1"/>
</dbReference>
<dbReference type="GO" id="GO:0003677">
    <property type="term" value="F:DNA binding"/>
    <property type="evidence" value="ECO:0007669"/>
    <property type="project" value="InterPro"/>
</dbReference>
<accession>K7RW48</accession>
<dbReference type="HOGENOM" id="CLU_052338_0_0_11"/>
<evidence type="ECO:0000313" key="10">
    <source>
        <dbReference type="EMBL" id="AFV89198.1"/>
    </source>
</evidence>
<feature type="region of interest" description="Disordered" evidence="8">
    <location>
        <begin position="1"/>
        <end position="23"/>
    </location>
</feature>
<dbReference type="InterPro" id="IPR027417">
    <property type="entry name" value="P-loop_NTPase"/>
</dbReference>
<dbReference type="Pfam" id="PF21694">
    <property type="entry name" value="DNA_pol3_delta_C"/>
    <property type="match status" value="1"/>
</dbReference>
<evidence type="ECO:0000256" key="6">
    <source>
        <dbReference type="ARBA" id="ARBA00034754"/>
    </source>
</evidence>
<proteinExistence type="inferred from homology"/>
<dbReference type="Gene3D" id="1.20.272.10">
    <property type="match status" value="1"/>
</dbReference>
<dbReference type="InterPro" id="IPR008921">
    <property type="entry name" value="DNA_pol3_clamp-load_cplx_C"/>
</dbReference>
<dbReference type="STRING" id="1171373.PACID_13810"/>
<dbReference type="EC" id="2.7.7.7" evidence="1"/>
<feature type="domain" description="DNA polymerase III delta subunit-like C-terminal" evidence="9">
    <location>
        <begin position="222"/>
        <end position="337"/>
    </location>
</feature>
<dbReference type="InterPro" id="IPR048466">
    <property type="entry name" value="DNA_pol3_delta-like_C"/>
</dbReference>
<evidence type="ECO:0000256" key="1">
    <source>
        <dbReference type="ARBA" id="ARBA00012417"/>
    </source>
</evidence>
<dbReference type="SUPFAM" id="SSF48019">
    <property type="entry name" value="post-AAA+ oligomerization domain-like"/>
    <property type="match status" value="1"/>
</dbReference>
<gene>
    <name evidence="10" type="primary">holA</name>
    <name evidence="10" type="ordered locus">PACID_13810</name>
</gene>
<dbReference type="Gene3D" id="3.40.50.300">
    <property type="entry name" value="P-loop containing nucleotide triphosphate hydrolases"/>
    <property type="match status" value="1"/>
</dbReference>
<reference evidence="10 11" key="1">
    <citation type="journal article" date="2012" name="BMC Genomics">
        <title>The genome sequence of Propionibacterium acidipropionici provides insights into its biotechnological and industrial potential.</title>
        <authorList>
            <person name="Parizzi L.P."/>
            <person name="Grassi M.C."/>
            <person name="Llerena L.A."/>
            <person name="Carazzolle M.F."/>
            <person name="Queiroz V.L."/>
            <person name="Lunardi I."/>
            <person name="Zeidler A.F."/>
            <person name="Teixeira P.J."/>
            <person name="Mieczkowski P."/>
            <person name="Rincones J."/>
            <person name="Pereira G.A."/>
        </authorList>
    </citation>
    <scope>NUCLEOTIDE SEQUENCE [LARGE SCALE GENOMIC DNA]</scope>
    <source>
        <strain evidence="11">ATCC 4875 / DSM 20272 / JCM 6432 / NBRC 12425 / NCIMB 8070</strain>
    </source>
</reference>
<dbReference type="AlphaFoldDB" id="K7RW48"/>
<dbReference type="GO" id="GO:0006261">
    <property type="term" value="P:DNA-templated DNA replication"/>
    <property type="evidence" value="ECO:0007669"/>
    <property type="project" value="TreeGrafter"/>
</dbReference>
<evidence type="ECO:0000256" key="7">
    <source>
        <dbReference type="ARBA" id="ARBA00049244"/>
    </source>
</evidence>
<organism evidence="10 11">
    <name type="scientific">Acidipropionibacterium acidipropionici (strain ATCC 4875 / DSM 20272 / JCM 6432 / NBRC 12425 / NCIMB 8070 / 4)</name>
    <name type="common">Propionibacterium acidipropionici</name>
    <dbReference type="NCBI Taxonomy" id="1171373"/>
    <lineage>
        <taxon>Bacteria</taxon>
        <taxon>Bacillati</taxon>
        <taxon>Actinomycetota</taxon>
        <taxon>Actinomycetes</taxon>
        <taxon>Propionibacteriales</taxon>
        <taxon>Propionibacteriaceae</taxon>
        <taxon>Acidipropionibacterium</taxon>
    </lineage>
</organism>
<evidence type="ECO:0000256" key="3">
    <source>
        <dbReference type="ARBA" id="ARBA00022695"/>
    </source>
</evidence>
<dbReference type="eggNOG" id="COG1466">
    <property type="taxonomic scope" value="Bacteria"/>
</dbReference>
<comment type="similarity">
    <text evidence="6">Belongs to the DNA polymerase HolA subunit family.</text>
</comment>
<dbReference type="SUPFAM" id="SSF52540">
    <property type="entry name" value="P-loop containing nucleoside triphosphate hydrolases"/>
    <property type="match status" value="1"/>
</dbReference>
<dbReference type="EMBL" id="CP003493">
    <property type="protein sequence ID" value="AFV89198.1"/>
    <property type="molecule type" value="Genomic_DNA"/>
</dbReference>
<dbReference type="GO" id="GO:0003887">
    <property type="term" value="F:DNA-directed DNA polymerase activity"/>
    <property type="evidence" value="ECO:0007669"/>
    <property type="project" value="UniProtKB-KW"/>
</dbReference>
<evidence type="ECO:0000256" key="4">
    <source>
        <dbReference type="ARBA" id="ARBA00022705"/>
    </source>
</evidence>
<dbReference type="PATRIC" id="fig|1171373.8.peg.1374"/>
<keyword evidence="5" id="KW-0239">DNA-directed DNA polymerase</keyword>
<evidence type="ECO:0000256" key="5">
    <source>
        <dbReference type="ARBA" id="ARBA00022932"/>
    </source>
</evidence>
<keyword evidence="2 10" id="KW-0808">Transferase</keyword>
<dbReference type="Gene3D" id="1.10.8.60">
    <property type="match status" value="1"/>
</dbReference>
<name>K7RW48_ACIA4</name>
<keyword evidence="3 10" id="KW-0548">Nucleotidyltransferase</keyword>
<dbReference type="KEGG" id="pbo:PACID_13810"/>